<dbReference type="Proteomes" id="UP001184230">
    <property type="component" value="Unassembled WGS sequence"/>
</dbReference>
<keyword evidence="1" id="KW-0472">Membrane</keyword>
<keyword evidence="3" id="KW-1185">Reference proteome</keyword>
<accession>A0ABU1NHY7</accession>
<evidence type="ECO:0000313" key="3">
    <source>
        <dbReference type="Proteomes" id="UP001184230"/>
    </source>
</evidence>
<organism evidence="2 3">
    <name type="scientific">Variovorax soli</name>
    <dbReference type="NCBI Taxonomy" id="376815"/>
    <lineage>
        <taxon>Bacteria</taxon>
        <taxon>Pseudomonadati</taxon>
        <taxon>Pseudomonadota</taxon>
        <taxon>Betaproteobacteria</taxon>
        <taxon>Burkholderiales</taxon>
        <taxon>Comamonadaceae</taxon>
        <taxon>Variovorax</taxon>
    </lineage>
</organism>
<gene>
    <name evidence="2" type="ORF">J2739_003851</name>
</gene>
<keyword evidence="1" id="KW-0812">Transmembrane</keyword>
<keyword evidence="1" id="KW-1133">Transmembrane helix</keyword>
<dbReference type="RefSeq" id="WP_309904527.1">
    <property type="nucleotide sequence ID" value="NZ_JAVDRF010000009.1"/>
</dbReference>
<name>A0ABU1NHY7_9BURK</name>
<dbReference type="EMBL" id="JAVDRF010000009">
    <property type="protein sequence ID" value="MDR6538064.1"/>
    <property type="molecule type" value="Genomic_DNA"/>
</dbReference>
<feature type="transmembrane region" description="Helical" evidence="1">
    <location>
        <begin position="24"/>
        <end position="43"/>
    </location>
</feature>
<comment type="caution">
    <text evidence="2">The sequence shown here is derived from an EMBL/GenBank/DDBJ whole genome shotgun (WGS) entry which is preliminary data.</text>
</comment>
<reference evidence="2 3" key="1">
    <citation type="submission" date="2023-07" db="EMBL/GenBank/DDBJ databases">
        <title>Sorghum-associated microbial communities from plants grown in Nebraska, USA.</title>
        <authorList>
            <person name="Schachtman D."/>
        </authorList>
    </citation>
    <scope>NUCLEOTIDE SEQUENCE [LARGE SCALE GENOMIC DNA]</scope>
    <source>
        <strain evidence="2 3">DS1781</strain>
    </source>
</reference>
<protein>
    <submittedName>
        <fullName evidence="2">Uncharacterized protein</fullName>
    </submittedName>
</protein>
<evidence type="ECO:0000313" key="2">
    <source>
        <dbReference type="EMBL" id="MDR6538064.1"/>
    </source>
</evidence>
<evidence type="ECO:0000256" key="1">
    <source>
        <dbReference type="SAM" id="Phobius"/>
    </source>
</evidence>
<proteinExistence type="predicted"/>
<sequence>MRALLLLASVAVLATAWWLGSFTGLLIAIGVCFAFAAAIFAFSRAGKEARESKQMQRAFGRSTTFLAGLGKR</sequence>